<dbReference type="GeneID" id="74306278"/>
<keyword evidence="2" id="KW-1185">Reference proteome</keyword>
<dbReference type="Pfam" id="PF03692">
    <property type="entry name" value="CxxCxxCC"/>
    <property type="match status" value="1"/>
</dbReference>
<dbReference type="AlphaFoldDB" id="A0A9E7PPP9"/>
<sequence>MTEFYCDLCGRCCMGMGKYVKITGVMGPGNYAVVHKISGENLFARLEKDFRDDYDPFTDSHEGWCPFLSGPDEKGQHHCTIYSARPSFCKDFICCQGRIYDSAGKSAGRIRGENTLLSDDAELKEIWKSIENSDLSGDVLKAKITETLTEAGYRTDFYD</sequence>
<gene>
    <name evidence="1" type="ORF">L6E24_01245</name>
</gene>
<dbReference type="Proteomes" id="UP001060368">
    <property type="component" value="Chromosome"/>
</dbReference>
<dbReference type="InterPro" id="IPR005358">
    <property type="entry name" value="Puta_zinc/iron-chelating_dom"/>
</dbReference>
<dbReference type="KEGG" id="mend:L6E24_01245"/>
<organism evidence="1 2">
    <name type="scientific">Methanoplanus endosymbiosus</name>
    <dbReference type="NCBI Taxonomy" id="33865"/>
    <lineage>
        <taxon>Archaea</taxon>
        <taxon>Methanobacteriati</taxon>
        <taxon>Methanobacteriota</taxon>
        <taxon>Stenosarchaea group</taxon>
        <taxon>Methanomicrobia</taxon>
        <taxon>Methanomicrobiales</taxon>
        <taxon>Methanomicrobiaceae</taxon>
        <taxon>Methanoplanus</taxon>
    </lineage>
</organism>
<evidence type="ECO:0000313" key="2">
    <source>
        <dbReference type="Proteomes" id="UP001060368"/>
    </source>
</evidence>
<name>A0A9E7PPP9_9EURY</name>
<dbReference type="EMBL" id="CP096115">
    <property type="protein sequence ID" value="UUX92784.1"/>
    <property type="molecule type" value="Genomic_DNA"/>
</dbReference>
<protein>
    <submittedName>
        <fullName evidence="1">YkgJ family cysteine cluster protein</fullName>
    </submittedName>
</protein>
<dbReference type="RefSeq" id="WP_257742928.1">
    <property type="nucleotide sequence ID" value="NZ_CP096115.1"/>
</dbReference>
<evidence type="ECO:0000313" key="1">
    <source>
        <dbReference type="EMBL" id="UUX92784.1"/>
    </source>
</evidence>
<accession>A0A9E7PPP9</accession>
<reference evidence="1" key="1">
    <citation type="submission" date="2022-04" db="EMBL/GenBank/DDBJ databases">
        <title>Complete genome of Methanoplanus endosymbiosus DSM 3599.</title>
        <authorList>
            <person name="Chen S.-C."/>
            <person name="You Y.-T."/>
            <person name="Zhou Y.-Z."/>
            <person name="Lai M.-C."/>
        </authorList>
    </citation>
    <scope>NUCLEOTIDE SEQUENCE</scope>
    <source>
        <strain evidence="1">DSM 3599</strain>
    </source>
</reference>
<proteinExistence type="predicted"/>